<reference evidence="2 3" key="1">
    <citation type="submission" date="2024-06" db="EMBL/GenBank/DDBJ databases">
        <authorList>
            <person name="Pan Q."/>
            <person name="Wen M."/>
            <person name="Jouanno E."/>
            <person name="Zahm M."/>
            <person name="Klopp C."/>
            <person name="Cabau C."/>
            <person name="Louis A."/>
            <person name="Berthelot C."/>
            <person name="Parey E."/>
            <person name="Roest Crollius H."/>
            <person name="Montfort J."/>
            <person name="Robinson-Rechavi M."/>
            <person name="Bouchez O."/>
            <person name="Lampietro C."/>
            <person name="Lopez Roques C."/>
            <person name="Donnadieu C."/>
            <person name="Postlethwait J."/>
            <person name="Bobe J."/>
            <person name="Verreycken H."/>
            <person name="Guiguen Y."/>
        </authorList>
    </citation>
    <scope>NUCLEOTIDE SEQUENCE [LARGE SCALE GENOMIC DNA]</scope>
    <source>
        <strain evidence="2">Up_M1</strain>
        <tissue evidence="2">Testis</tissue>
    </source>
</reference>
<dbReference type="EMBL" id="JAGEUA010000005">
    <property type="protein sequence ID" value="KAL0979527.1"/>
    <property type="molecule type" value="Genomic_DNA"/>
</dbReference>
<sequence>MVSDDFCRFCKQNMIVAGVHRHSTNIFSKFGKPHSISDRLKHLGLTVEHKQSSSDRICQRCRAVILRLERDLPVYRSWVEDEKDGEAMGSTDADKILRKPTLSKTPDLKKFHLSSPGRPNTALRSITAVITHYPSHKKVVKVCDPEDALIIININKRKWKTAAKLIIKHKELVEEIKLNIRELIQEECKTLCNPNEGFMLWRSSAEDLKSFSFSGLQSDLDRIAPFLSSVFLTVTNNHLHATCAAAAIALRGRQPRMSAFAYYLNSILHYGGAKKAVFDRLSKMSITTSHTAAVGKQKEMANECQAGFCQLKHQNEIIRNMGAEMHTDNEMGAEMHTDNEMGAEMHTDYEGDVNLLEVHQGSPRLKKRRRNEQKGHSNILEHPLPLARMSHPPPPLHRTLLE</sequence>
<evidence type="ECO:0000256" key="1">
    <source>
        <dbReference type="SAM" id="MobiDB-lite"/>
    </source>
</evidence>
<proteinExistence type="predicted"/>
<gene>
    <name evidence="2" type="ORF">UPYG_G00186200</name>
</gene>
<dbReference type="Proteomes" id="UP001557470">
    <property type="component" value="Unassembled WGS sequence"/>
</dbReference>
<dbReference type="AlphaFoldDB" id="A0ABD0XEK1"/>
<evidence type="ECO:0000313" key="3">
    <source>
        <dbReference type="Proteomes" id="UP001557470"/>
    </source>
</evidence>
<comment type="caution">
    <text evidence="2">The sequence shown here is derived from an EMBL/GenBank/DDBJ whole genome shotgun (WGS) entry which is preliminary data.</text>
</comment>
<name>A0ABD0XEK1_UMBPY</name>
<accession>A0ABD0XEK1</accession>
<feature type="region of interest" description="Disordered" evidence="1">
    <location>
        <begin position="359"/>
        <end position="402"/>
    </location>
</feature>
<protein>
    <submittedName>
        <fullName evidence="2">Uncharacterized protein</fullName>
    </submittedName>
</protein>
<organism evidence="2 3">
    <name type="scientific">Umbra pygmaea</name>
    <name type="common">Eastern mudminnow</name>
    <dbReference type="NCBI Taxonomy" id="75934"/>
    <lineage>
        <taxon>Eukaryota</taxon>
        <taxon>Metazoa</taxon>
        <taxon>Chordata</taxon>
        <taxon>Craniata</taxon>
        <taxon>Vertebrata</taxon>
        <taxon>Euteleostomi</taxon>
        <taxon>Actinopterygii</taxon>
        <taxon>Neopterygii</taxon>
        <taxon>Teleostei</taxon>
        <taxon>Protacanthopterygii</taxon>
        <taxon>Esociformes</taxon>
        <taxon>Umbridae</taxon>
        <taxon>Umbra</taxon>
    </lineage>
</organism>
<keyword evidence="3" id="KW-1185">Reference proteome</keyword>
<evidence type="ECO:0000313" key="2">
    <source>
        <dbReference type="EMBL" id="KAL0979527.1"/>
    </source>
</evidence>